<comment type="caution">
    <text evidence="1">The sequence shown here is derived from an EMBL/GenBank/DDBJ whole genome shotgun (WGS) entry which is preliminary data.</text>
</comment>
<name>A0A4Z0CAJ8_9BURK</name>
<dbReference type="InterPro" id="IPR044543">
    <property type="entry name" value="YHJQ-like"/>
</dbReference>
<dbReference type="OrthoDB" id="5396211at2"/>
<protein>
    <submittedName>
        <fullName evidence="1">Four-helix bundle copper-binding protein</fullName>
    </submittedName>
</protein>
<organism evidence="1 2">
    <name type="scientific">Ramlibacter henchirensis</name>
    <dbReference type="NCBI Taxonomy" id="204072"/>
    <lineage>
        <taxon>Bacteria</taxon>
        <taxon>Pseudomonadati</taxon>
        <taxon>Pseudomonadota</taxon>
        <taxon>Betaproteobacteria</taxon>
        <taxon>Burkholderiales</taxon>
        <taxon>Comamonadaceae</taxon>
        <taxon>Ramlibacter</taxon>
    </lineage>
</organism>
<dbReference type="CDD" id="cd08026">
    <property type="entry name" value="DUF326"/>
    <property type="match status" value="1"/>
</dbReference>
<dbReference type="EMBL" id="SMLM01000001">
    <property type="protein sequence ID" value="TFZ07155.1"/>
    <property type="molecule type" value="Genomic_DNA"/>
</dbReference>
<evidence type="ECO:0000313" key="1">
    <source>
        <dbReference type="EMBL" id="TFZ07155.1"/>
    </source>
</evidence>
<dbReference type="Gene3D" id="1.20.1270.360">
    <property type="match status" value="1"/>
</dbReference>
<dbReference type="AlphaFoldDB" id="A0A4Z0CAJ8"/>
<evidence type="ECO:0000313" key="2">
    <source>
        <dbReference type="Proteomes" id="UP000298180"/>
    </source>
</evidence>
<reference evidence="1 2" key="1">
    <citation type="submission" date="2019-03" db="EMBL/GenBank/DDBJ databases">
        <title>Ramlibacter henchirensis DSM 14656, whole genome shotgun sequence.</title>
        <authorList>
            <person name="Zhang X."/>
            <person name="Feng G."/>
            <person name="Zhu H."/>
        </authorList>
    </citation>
    <scope>NUCLEOTIDE SEQUENCE [LARGE SCALE GENOMIC DNA]</scope>
    <source>
        <strain evidence="1 2">DSM 14656</strain>
    </source>
</reference>
<dbReference type="RefSeq" id="WP_135263235.1">
    <property type="nucleotide sequence ID" value="NZ_SMLM01000001.1"/>
</dbReference>
<sequence length="112" mass="11953">MSKDPLNRYLDCIAACNACVVACQHCAASCLQEPDVRTLARCVALDMDCAELCSVAVALMAGDSEFAPALCRVCAQACRACAQECGRHDRDHCQQCAEACRRCAQACETMAA</sequence>
<dbReference type="InterPro" id="IPR005560">
    <property type="entry name" value="Csp_YhjQ"/>
</dbReference>
<dbReference type="PANTHER" id="PTHR37310:SF1">
    <property type="entry name" value="CYTOPLASMIC PROTEIN"/>
    <property type="match status" value="1"/>
</dbReference>
<gene>
    <name evidence="1" type="ORF">EZ313_11235</name>
</gene>
<keyword evidence="2" id="KW-1185">Reference proteome</keyword>
<dbReference type="Pfam" id="PF03860">
    <property type="entry name" value="Csp"/>
    <property type="match status" value="1"/>
</dbReference>
<accession>A0A4Z0CAJ8</accession>
<proteinExistence type="predicted"/>
<dbReference type="Proteomes" id="UP000298180">
    <property type="component" value="Unassembled WGS sequence"/>
</dbReference>
<dbReference type="PANTHER" id="PTHR37310">
    <property type="entry name" value="CYTOPLASMIC PROTEIN-RELATED"/>
    <property type="match status" value="1"/>
</dbReference>